<comment type="caution">
    <text evidence="1">The sequence shown here is derived from an EMBL/GenBank/DDBJ whole genome shotgun (WGS) entry which is preliminary data.</text>
</comment>
<gene>
    <name evidence="1" type="ORF">GK047_20605</name>
</gene>
<organism evidence="1">
    <name type="scientific">Paenibacillus sp. SYP-B3998</name>
    <dbReference type="NCBI Taxonomy" id="2678564"/>
    <lineage>
        <taxon>Bacteria</taxon>
        <taxon>Bacillati</taxon>
        <taxon>Bacillota</taxon>
        <taxon>Bacilli</taxon>
        <taxon>Bacillales</taxon>
        <taxon>Paenibacillaceae</taxon>
        <taxon>Paenibacillus</taxon>
    </lineage>
</organism>
<name>A0A6G4A1Y8_9BACL</name>
<dbReference type="RefSeq" id="WP_163951150.1">
    <property type="nucleotide sequence ID" value="NZ_JAAIKC010000009.1"/>
</dbReference>
<proteinExistence type="predicted"/>
<sequence length="85" mass="9269">MFVLAICKKEPRAHCSVDIEVLLMIIASVPMIVGSVEPASTAEEVGLETQVSCRYADEFRLDESNRAIGVYLNLDHCLTASSIVV</sequence>
<accession>A0A6G4A1Y8</accession>
<reference evidence="1" key="1">
    <citation type="submission" date="2020-02" db="EMBL/GenBank/DDBJ databases">
        <authorList>
            <person name="Shen X.-R."/>
            <person name="Zhang Y.-X."/>
        </authorList>
    </citation>
    <scope>NUCLEOTIDE SEQUENCE</scope>
    <source>
        <strain evidence="1">SYP-B3998</strain>
    </source>
</reference>
<protein>
    <submittedName>
        <fullName evidence="1">Uncharacterized protein</fullName>
    </submittedName>
</protein>
<dbReference type="AlphaFoldDB" id="A0A6G4A1Y8"/>
<evidence type="ECO:0000313" key="1">
    <source>
        <dbReference type="EMBL" id="NEW08402.1"/>
    </source>
</evidence>
<dbReference type="EMBL" id="JAAIKC010000009">
    <property type="protein sequence ID" value="NEW08402.1"/>
    <property type="molecule type" value="Genomic_DNA"/>
</dbReference>